<reference evidence="2 3" key="1">
    <citation type="submission" date="2024-04" db="EMBL/GenBank/DDBJ databases">
        <title>Phyllosticta paracitricarpa is synonymous to the EU quarantine fungus P. citricarpa based on phylogenomic analyses.</title>
        <authorList>
            <consortium name="Lawrence Berkeley National Laboratory"/>
            <person name="Van Ingen-Buijs V.A."/>
            <person name="Van Westerhoven A.C."/>
            <person name="Haridas S."/>
            <person name="Skiadas P."/>
            <person name="Martin F."/>
            <person name="Groenewald J.Z."/>
            <person name="Crous P.W."/>
            <person name="Seidl M.F."/>
        </authorList>
    </citation>
    <scope>NUCLEOTIDE SEQUENCE [LARGE SCALE GENOMIC DNA]</scope>
    <source>
        <strain evidence="2 3">CBS 123374</strain>
    </source>
</reference>
<accession>A0ABR1Z3C4</accession>
<keyword evidence="3" id="KW-1185">Reference proteome</keyword>
<evidence type="ECO:0000256" key="1">
    <source>
        <dbReference type="SAM" id="Phobius"/>
    </source>
</evidence>
<organism evidence="2 3">
    <name type="scientific">Phyllosticta capitalensis</name>
    <dbReference type="NCBI Taxonomy" id="121624"/>
    <lineage>
        <taxon>Eukaryota</taxon>
        <taxon>Fungi</taxon>
        <taxon>Dikarya</taxon>
        <taxon>Ascomycota</taxon>
        <taxon>Pezizomycotina</taxon>
        <taxon>Dothideomycetes</taxon>
        <taxon>Dothideomycetes incertae sedis</taxon>
        <taxon>Botryosphaeriales</taxon>
        <taxon>Phyllostictaceae</taxon>
        <taxon>Phyllosticta</taxon>
    </lineage>
</organism>
<keyword evidence="1" id="KW-0472">Membrane</keyword>
<feature type="transmembrane region" description="Helical" evidence="1">
    <location>
        <begin position="239"/>
        <end position="263"/>
    </location>
</feature>
<keyword evidence="1" id="KW-0812">Transmembrane</keyword>
<gene>
    <name evidence="2" type="ORF">HDK90DRAFT_472159</name>
</gene>
<proteinExistence type="predicted"/>
<dbReference type="Gene3D" id="1.20.58.340">
    <property type="entry name" value="Magnesium transport protein CorA, transmembrane region"/>
    <property type="match status" value="1"/>
</dbReference>
<dbReference type="EMBL" id="JBBWRZ010000001">
    <property type="protein sequence ID" value="KAK8246550.1"/>
    <property type="molecule type" value="Genomic_DNA"/>
</dbReference>
<name>A0ABR1Z3C4_9PEZI</name>
<dbReference type="Proteomes" id="UP001492380">
    <property type="component" value="Unassembled WGS sequence"/>
</dbReference>
<evidence type="ECO:0000313" key="2">
    <source>
        <dbReference type="EMBL" id="KAK8246550.1"/>
    </source>
</evidence>
<protein>
    <submittedName>
        <fullName evidence="2">Uncharacterized protein</fullName>
    </submittedName>
</protein>
<sequence>MDSFNTPAGFLDACKHPYMTSVVSLQKGSQDIIAGFSVSVFSAATWSHCKQSNTTYALVLDEELETFQDIFKIVGTSEKQRFHPLFIPTAIFCRDLDFLRALHKKAEEEGGKKAEFISAFKGTEADGAVSGNFEENVKKLQGVITRFVVVEAGGQVLSRGLAHLLKASERIKDLDSDLESWIRYMDRASQELTKAALTYIKWIELGLSTYNSIIAYQNSQHNANIANASKRDSSSMKSLAILSVIFVPPSCISAIMSMPMFSFERGDFWIFWAYTVPITGVTLIIWSLYMFLIDRHHEKERIVVGPRGGGEEPDVKSTVRKILAPLLDFFSKSKPTSSLPK</sequence>
<feature type="transmembrane region" description="Helical" evidence="1">
    <location>
        <begin position="269"/>
        <end position="292"/>
    </location>
</feature>
<evidence type="ECO:0000313" key="3">
    <source>
        <dbReference type="Proteomes" id="UP001492380"/>
    </source>
</evidence>
<keyword evidence="1" id="KW-1133">Transmembrane helix</keyword>
<comment type="caution">
    <text evidence="2">The sequence shown here is derived from an EMBL/GenBank/DDBJ whole genome shotgun (WGS) entry which is preliminary data.</text>
</comment>